<name>A0A0L8VA08_9BACT</name>
<dbReference type="SUPFAM" id="SSF52091">
    <property type="entry name" value="SpoIIaa-like"/>
    <property type="match status" value="1"/>
</dbReference>
<dbReference type="NCBIfam" id="TIGR00377">
    <property type="entry name" value="ant_ant_sig"/>
    <property type="match status" value="1"/>
</dbReference>
<dbReference type="Proteomes" id="UP000036958">
    <property type="component" value="Unassembled WGS sequence"/>
</dbReference>
<dbReference type="PROSITE" id="PS50801">
    <property type="entry name" value="STAS"/>
    <property type="match status" value="1"/>
</dbReference>
<proteinExistence type="inferred from homology"/>
<dbReference type="RefSeq" id="WP_053182752.1">
    <property type="nucleotide sequence ID" value="NZ_LGIA01000148.1"/>
</dbReference>
<comment type="similarity">
    <text evidence="1 2">Belongs to the anti-sigma-factor antagonist family.</text>
</comment>
<evidence type="ECO:0000313" key="4">
    <source>
        <dbReference type="EMBL" id="KOH45178.1"/>
    </source>
</evidence>
<accession>A0A0L8VA08</accession>
<dbReference type="Pfam" id="PF01740">
    <property type="entry name" value="STAS"/>
    <property type="match status" value="1"/>
</dbReference>
<dbReference type="Gene3D" id="3.30.750.24">
    <property type="entry name" value="STAS domain"/>
    <property type="match status" value="1"/>
</dbReference>
<dbReference type="InterPro" id="IPR036513">
    <property type="entry name" value="STAS_dom_sf"/>
</dbReference>
<dbReference type="PATRIC" id="fig|1409788.3.peg.2109"/>
<dbReference type="AlphaFoldDB" id="A0A0L8VA08"/>
<evidence type="ECO:0000256" key="2">
    <source>
        <dbReference type="RuleBase" id="RU003749"/>
    </source>
</evidence>
<evidence type="ECO:0000259" key="3">
    <source>
        <dbReference type="PROSITE" id="PS50801"/>
    </source>
</evidence>
<keyword evidence="5" id="KW-1185">Reference proteome</keyword>
<comment type="caution">
    <text evidence="4">The sequence shown here is derived from an EMBL/GenBank/DDBJ whole genome shotgun (WGS) entry which is preliminary data.</text>
</comment>
<organism evidence="4 5">
    <name type="scientific">Sunxiuqinia dokdonensis</name>
    <dbReference type="NCBI Taxonomy" id="1409788"/>
    <lineage>
        <taxon>Bacteria</taxon>
        <taxon>Pseudomonadati</taxon>
        <taxon>Bacteroidota</taxon>
        <taxon>Bacteroidia</taxon>
        <taxon>Marinilabiliales</taxon>
        <taxon>Prolixibacteraceae</taxon>
        <taxon>Sunxiuqinia</taxon>
    </lineage>
</organism>
<dbReference type="CDD" id="cd07043">
    <property type="entry name" value="STAS_anti-anti-sigma_factors"/>
    <property type="match status" value="1"/>
</dbReference>
<dbReference type="EMBL" id="LGIA01000148">
    <property type="protein sequence ID" value="KOH45178.1"/>
    <property type="molecule type" value="Genomic_DNA"/>
</dbReference>
<dbReference type="STRING" id="1409788.NC99_20400"/>
<dbReference type="PANTHER" id="PTHR33495">
    <property type="entry name" value="ANTI-SIGMA FACTOR ANTAGONIST TM_1081-RELATED-RELATED"/>
    <property type="match status" value="1"/>
</dbReference>
<sequence>MEFEITKKEDHVVIKILSKKLDTNNAPELKSELVVLGNDDVKNIILDVSQCSYVDSSGLSAILVANRLCEDSIGTFILCGLQPDVEHLIRISMLHTVLLITKNVDEAEKLLVEKGNL</sequence>
<gene>
    <name evidence="4" type="ORF">NC99_20400</name>
</gene>
<dbReference type="InterPro" id="IPR003658">
    <property type="entry name" value="Anti-sigma_ant"/>
</dbReference>
<dbReference type="OrthoDB" id="9796110at2"/>
<dbReference type="GO" id="GO:0043856">
    <property type="term" value="F:anti-sigma factor antagonist activity"/>
    <property type="evidence" value="ECO:0007669"/>
    <property type="project" value="InterPro"/>
</dbReference>
<feature type="domain" description="STAS" evidence="3">
    <location>
        <begin position="2"/>
        <end position="111"/>
    </location>
</feature>
<protein>
    <recommendedName>
        <fullName evidence="2">Anti-sigma factor antagonist</fullName>
    </recommendedName>
</protein>
<dbReference type="InterPro" id="IPR002645">
    <property type="entry name" value="STAS_dom"/>
</dbReference>
<evidence type="ECO:0000313" key="5">
    <source>
        <dbReference type="Proteomes" id="UP000036958"/>
    </source>
</evidence>
<evidence type="ECO:0000256" key="1">
    <source>
        <dbReference type="ARBA" id="ARBA00009013"/>
    </source>
</evidence>
<reference evidence="5" key="1">
    <citation type="submission" date="2015-07" db="EMBL/GenBank/DDBJ databases">
        <title>Genome sequencing of Sunxiuqinia dokdonensis strain SK.</title>
        <authorList>
            <person name="Ahn S."/>
            <person name="Kim B.-C."/>
        </authorList>
    </citation>
    <scope>NUCLEOTIDE SEQUENCE [LARGE SCALE GENOMIC DNA]</scope>
    <source>
        <strain evidence="5">SK</strain>
    </source>
</reference>